<keyword evidence="6" id="KW-1015">Disulfide bond</keyword>
<evidence type="ECO:0000256" key="4">
    <source>
        <dbReference type="ARBA" id="ARBA00022801"/>
    </source>
</evidence>
<dbReference type="InterPro" id="IPR043504">
    <property type="entry name" value="Peptidase_S1_PA_chymotrypsin"/>
</dbReference>
<dbReference type="GO" id="GO:0016485">
    <property type="term" value="P:protein processing"/>
    <property type="evidence" value="ECO:0007669"/>
    <property type="project" value="UniProtKB-ARBA"/>
</dbReference>
<dbReference type="PROSITE" id="PS50240">
    <property type="entry name" value="TRYPSIN_DOM"/>
    <property type="match status" value="1"/>
</dbReference>
<comment type="caution">
    <text evidence="8">The sequence shown here is derived from an EMBL/GenBank/DDBJ whole genome shotgun (WGS) entry which is preliminary data.</text>
</comment>
<accession>A0A5N5SSK2</accession>
<keyword evidence="2" id="KW-0964">Secreted</keyword>
<dbReference type="FunFam" id="2.40.10.10:FF:000047">
    <property type="entry name" value="Trypsin eta"/>
    <property type="match status" value="1"/>
</dbReference>
<name>A0A5N5SSK2_9CRUS</name>
<dbReference type="OrthoDB" id="10059102at2759"/>
<dbReference type="InterPro" id="IPR033116">
    <property type="entry name" value="TRYPSIN_SER"/>
</dbReference>
<dbReference type="InterPro" id="IPR009003">
    <property type="entry name" value="Peptidase_S1_PA"/>
</dbReference>
<dbReference type="Proteomes" id="UP000326759">
    <property type="component" value="Unassembled WGS sequence"/>
</dbReference>
<feature type="non-terminal residue" evidence="8">
    <location>
        <position position="1"/>
    </location>
</feature>
<dbReference type="InterPro" id="IPR050127">
    <property type="entry name" value="Serine_Proteases_S1"/>
</dbReference>
<evidence type="ECO:0000256" key="6">
    <source>
        <dbReference type="ARBA" id="ARBA00023157"/>
    </source>
</evidence>
<keyword evidence="9" id="KW-1185">Reference proteome</keyword>
<evidence type="ECO:0000313" key="8">
    <source>
        <dbReference type="EMBL" id="KAB7496868.1"/>
    </source>
</evidence>
<dbReference type="PANTHER" id="PTHR24264:SF65">
    <property type="entry name" value="SRCR DOMAIN-CONTAINING PROTEIN"/>
    <property type="match status" value="1"/>
</dbReference>
<dbReference type="SUPFAM" id="SSF50494">
    <property type="entry name" value="Trypsin-like serine proteases"/>
    <property type="match status" value="1"/>
</dbReference>
<dbReference type="GO" id="GO:0004252">
    <property type="term" value="F:serine-type endopeptidase activity"/>
    <property type="evidence" value="ECO:0007669"/>
    <property type="project" value="InterPro"/>
</dbReference>
<dbReference type="PRINTS" id="PR00722">
    <property type="entry name" value="CHYMOTRYPSIN"/>
</dbReference>
<dbReference type="Pfam" id="PF00089">
    <property type="entry name" value="Trypsin"/>
    <property type="match status" value="1"/>
</dbReference>
<dbReference type="AlphaFoldDB" id="A0A5N5SSK2"/>
<dbReference type="SMART" id="SM00020">
    <property type="entry name" value="Tryp_SPc"/>
    <property type="match status" value="1"/>
</dbReference>
<evidence type="ECO:0000313" key="9">
    <source>
        <dbReference type="Proteomes" id="UP000326759"/>
    </source>
</evidence>
<organism evidence="8 9">
    <name type="scientific">Armadillidium nasatum</name>
    <dbReference type="NCBI Taxonomy" id="96803"/>
    <lineage>
        <taxon>Eukaryota</taxon>
        <taxon>Metazoa</taxon>
        <taxon>Ecdysozoa</taxon>
        <taxon>Arthropoda</taxon>
        <taxon>Crustacea</taxon>
        <taxon>Multicrustacea</taxon>
        <taxon>Malacostraca</taxon>
        <taxon>Eumalacostraca</taxon>
        <taxon>Peracarida</taxon>
        <taxon>Isopoda</taxon>
        <taxon>Oniscidea</taxon>
        <taxon>Crinocheta</taxon>
        <taxon>Armadillidiidae</taxon>
        <taxon>Armadillidium</taxon>
    </lineage>
</organism>
<evidence type="ECO:0000256" key="3">
    <source>
        <dbReference type="ARBA" id="ARBA00022670"/>
    </source>
</evidence>
<evidence type="ECO:0000256" key="2">
    <source>
        <dbReference type="ARBA" id="ARBA00022525"/>
    </source>
</evidence>
<keyword evidence="3" id="KW-0645">Protease</keyword>
<dbReference type="Gene3D" id="2.40.10.10">
    <property type="entry name" value="Trypsin-like serine proteases"/>
    <property type="match status" value="1"/>
</dbReference>
<dbReference type="PANTHER" id="PTHR24264">
    <property type="entry name" value="TRYPSIN-RELATED"/>
    <property type="match status" value="1"/>
</dbReference>
<feature type="domain" description="Peptidase S1" evidence="7">
    <location>
        <begin position="14"/>
        <end position="238"/>
    </location>
</feature>
<gene>
    <name evidence="8" type="primary">TRYP_3</name>
    <name evidence="8" type="ORF">Anas_13866</name>
</gene>
<dbReference type="PROSITE" id="PS00135">
    <property type="entry name" value="TRYPSIN_SER"/>
    <property type="match status" value="1"/>
</dbReference>
<reference evidence="8 9" key="1">
    <citation type="journal article" date="2019" name="PLoS Biol.">
        <title>Sex chromosomes control vertical transmission of feminizing Wolbachia symbionts in an isopod.</title>
        <authorList>
            <person name="Becking T."/>
            <person name="Chebbi M.A."/>
            <person name="Giraud I."/>
            <person name="Moumen B."/>
            <person name="Laverre T."/>
            <person name="Caubet Y."/>
            <person name="Peccoud J."/>
            <person name="Gilbert C."/>
            <person name="Cordaux R."/>
        </authorList>
    </citation>
    <scope>NUCLEOTIDE SEQUENCE [LARGE SCALE GENOMIC DNA]</scope>
    <source>
        <strain evidence="8">ANa2</strain>
        <tissue evidence="8">Whole body excluding digestive tract and cuticle</tissue>
    </source>
</reference>
<protein>
    <submittedName>
        <fullName evidence="8">Trypsin-1</fullName>
    </submittedName>
</protein>
<dbReference type="GO" id="GO:0005615">
    <property type="term" value="C:extracellular space"/>
    <property type="evidence" value="ECO:0007669"/>
    <property type="project" value="TreeGrafter"/>
</dbReference>
<comment type="subcellular location">
    <subcellularLocation>
        <location evidence="1">Secreted</location>
    </subcellularLocation>
</comment>
<evidence type="ECO:0000256" key="5">
    <source>
        <dbReference type="ARBA" id="ARBA00022825"/>
    </source>
</evidence>
<proteinExistence type="predicted"/>
<evidence type="ECO:0000259" key="7">
    <source>
        <dbReference type="PROSITE" id="PS50240"/>
    </source>
</evidence>
<dbReference type="CDD" id="cd00190">
    <property type="entry name" value="Tryp_SPc"/>
    <property type="match status" value="1"/>
</dbReference>
<keyword evidence="5" id="KW-0720">Serine protease</keyword>
<sequence>FPKKTDDTESTENIVGGTSAYHGEFPYQLIFLYKNRFRCGGFILNKFYAATAAHCPVLNNLEDFKVVAGEFVLSKNDSTEQIRNVVAVIKHNFSHASLENDLALLKVDPPFDFNKYVGPVQLPTQGQVTTGNCVVTGWGRLRFRGPLPDTLQKVSLPVVSDEICRNSYGKNLIKDSMICAGYSEGGKGACHGDSGGPLFCNGYVAGIVSFGRGCAFPNYPTVFTETAFFVDWIKKHIN</sequence>
<evidence type="ECO:0000256" key="1">
    <source>
        <dbReference type="ARBA" id="ARBA00004613"/>
    </source>
</evidence>
<keyword evidence="4" id="KW-0378">Hydrolase</keyword>
<dbReference type="InterPro" id="IPR001254">
    <property type="entry name" value="Trypsin_dom"/>
</dbReference>
<dbReference type="InterPro" id="IPR001314">
    <property type="entry name" value="Peptidase_S1A"/>
</dbReference>
<dbReference type="EMBL" id="SEYY01020953">
    <property type="protein sequence ID" value="KAB7496868.1"/>
    <property type="molecule type" value="Genomic_DNA"/>
</dbReference>